<evidence type="ECO:0000259" key="14">
    <source>
        <dbReference type="SMART" id="SM00563"/>
    </source>
</evidence>
<evidence type="ECO:0000256" key="6">
    <source>
        <dbReference type="ARBA" id="ARBA00022679"/>
    </source>
</evidence>
<evidence type="ECO:0000256" key="2">
    <source>
        <dbReference type="ARBA" id="ARBA00008655"/>
    </source>
</evidence>
<dbReference type="EMBL" id="UINC01004052">
    <property type="protein sequence ID" value="SVA11403.1"/>
    <property type="molecule type" value="Genomic_DNA"/>
</dbReference>
<dbReference type="AlphaFoldDB" id="A0A381TBY7"/>
<evidence type="ECO:0000256" key="9">
    <source>
        <dbReference type="ARBA" id="ARBA00023209"/>
    </source>
</evidence>
<name>A0A381TBY7_9ZZZZ</name>
<dbReference type="CDD" id="cd07989">
    <property type="entry name" value="LPLAT_AGPAT-like"/>
    <property type="match status" value="1"/>
</dbReference>
<dbReference type="PANTHER" id="PTHR10434">
    <property type="entry name" value="1-ACYL-SN-GLYCEROL-3-PHOSPHATE ACYLTRANSFERASE"/>
    <property type="match status" value="1"/>
</dbReference>
<proteinExistence type="inferred from homology"/>
<sequence length="222" mass="25088">MFDKEKYYTGKLIKMWARWVIWSTGIQYEIDGLDNLNLDKQYIFMSNHESALDIVLGVAAIPFNIVFLAKKELFRVPVFGWAMEAAGMIKIDRQNPEIARKSVSEAVETLMHSSFSTLIYPEGTRSNGEELLPFKKGGFILAIRTQLPVVPITILGAGNVLPKGTLAIKKSHIKIIIDSPIETQGMELKNKEILVQDCRNIIHQNLIQSNHGHNANYELYST</sequence>
<gene>
    <name evidence="15" type="ORF">METZ01_LOCUS64257</name>
</gene>
<comment type="subcellular location">
    <subcellularLocation>
        <location evidence="1">Cell inner membrane</location>
        <topology evidence="1">Peripheral membrane protein</topology>
    </subcellularLocation>
</comment>
<dbReference type="PANTHER" id="PTHR10434:SF59">
    <property type="entry name" value="1-ACYL-SN-GLYCEROL-3-PHOSPHATE ACYLTRANSFERASE"/>
    <property type="match status" value="1"/>
</dbReference>
<reference evidence="15" key="1">
    <citation type="submission" date="2018-05" db="EMBL/GenBank/DDBJ databases">
        <authorList>
            <person name="Lanie J.A."/>
            <person name="Ng W.-L."/>
            <person name="Kazmierczak K.M."/>
            <person name="Andrzejewski T.M."/>
            <person name="Davidsen T.M."/>
            <person name="Wayne K.J."/>
            <person name="Tettelin H."/>
            <person name="Glass J.I."/>
            <person name="Rusch D."/>
            <person name="Podicherti R."/>
            <person name="Tsui H.-C.T."/>
            <person name="Winkler M.E."/>
        </authorList>
    </citation>
    <scope>NUCLEOTIDE SEQUENCE</scope>
</reference>
<dbReference type="NCBIfam" id="TIGR00530">
    <property type="entry name" value="AGP_acyltrn"/>
    <property type="match status" value="1"/>
</dbReference>
<keyword evidence="8" id="KW-0472">Membrane</keyword>
<accession>A0A381TBY7</accession>
<evidence type="ECO:0000256" key="1">
    <source>
        <dbReference type="ARBA" id="ARBA00004417"/>
    </source>
</evidence>
<comment type="pathway">
    <text evidence="12">Phospholipid metabolism.</text>
</comment>
<dbReference type="InterPro" id="IPR004552">
    <property type="entry name" value="AGP_acyltrans"/>
</dbReference>
<evidence type="ECO:0000256" key="4">
    <source>
        <dbReference type="ARBA" id="ARBA00022516"/>
    </source>
</evidence>
<feature type="domain" description="Phospholipid/glycerol acyltransferase" evidence="14">
    <location>
        <begin position="42"/>
        <end position="157"/>
    </location>
</feature>
<keyword evidence="4" id="KW-0444">Lipid biosynthesis</keyword>
<comment type="similarity">
    <text evidence="2">Belongs to the 1-acyl-sn-glycerol-3-phosphate acyltransferase family.</text>
</comment>
<protein>
    <recommendedName>
        <fullName evidence="14">Phospholipid/glycerol acyltransferase domain-containing protein</fullName>
    </recommendedName>
</protein>
<evidence type="ECO:0000256" key="7">
    <source>
        <dbReference type="ARBA" id="ARBA00023098"/>
    </source>
</evidence>
<keyword evidence="3" id="KW-1003">Cell membrane</keyword>
<keyword evidence="7" id="KW-0443">Lipid metabolism</keyword>
<dbReference type="GO" id="GO:0003841">
    <property type="term" value="F:1-acylglycerol-3-phosphate O-acyltransferase activity"/>
    <property type="evidence" value="ECO:0007669"/>
    <property type="project" value="InterPro"/>
</dbReference>
<dbReference type="GO" id="GO:0006654">
    <property type="term" value="P:phosphatidic acid biosynthetic process"/>
    <property type="evidence" value="ECO:0007669"/>
    <property type="project" value="TreeGrafter"/>
</dbReference>
<evidence type="ECO:0000256" key="5">
    <source>
        <dbReference type="ARBA" id="ARBA00022519"/>
    </source>
</evidence>
<comment type="function">
    <text evidence="13">Converts lysophosphatidic acid (LPA) into phosphatidic acid by incorporating acyl moiety at the 2 position.</text>
</comment>
<evidence type="ECO:0000256" key="8">
    <source>
        <dbReference type="ARBA" id="ARBA00023136"/>
    </source>
</evidence>
<evidence type="ECO:0000256" key="12">
    <source>
        <dbReference type="ARBA" id="ARBA00025707"/>
    </source>
</evidence>
<evidence type="ECO:0000313" key="15">
    <source>
        <dbReference type="EMBL" id="SVA11403.1"/>
    </source>
</evidence>
<evidence type="ECO:0000256" key="3">
    <source>
        <dbReference type="ARBA" id="ARBA00022475"/>
    </source>
</evidence>
<evidence type="ECO:0000256" key="11">
    <source>
        <dbReference type="ARBA" id="ARBA00023315"/>
    </source>
</evidence>
<dbReference type="Pfam" id="PF01553">
    <property type="entry name" value="Acyltransferase"/>
    <property type="match status" value="1"/>
</dbReference>
<evidence type="ECO:0000256" key="13">
    <source>
        <dbReference type="ARBA" id="ARBA00037183"/>
    </source>
</evidence>
<keyword evidence="11" id="KW-0012">Acyltransferase</keyword>
<keyword evidence="5" id="KW-0997">Cell inner membrane</keyword>
<organism evidence="15">
    <name type="scientific">marine metagenome</name>
    <dbReference type="NCBI Taxonomy" id="408172"/>
    <lineage>
        <taxon>unclassified sequences</taxon>
        <taxon>metagenomes</taxon>
        <taxon>ecological metagenomes</taxon>
    </lineage>
</organism>
<keyword evidence="6" id="KW-0808">Transferase</keyword>
<dbReference type="SUPFAM" id="SSF69593">
    <property type="entry name" value="Glycerol-3-phosphate (1)-acyltransferase"/>
    <property type="match status" value="1"/>
</dbReference>
<evidence type="ECO:0000256" key="10">
    <source>
        <dbReference type="ARBA" id="ARBA00023264"/>
    </source>
</evidence>
<dbReference type="SMART" id="SM00563">
    <property type="entry name" value="PlsC"/>
    <property type="match status" value="1"/>
</dbReference>
<keyword evidence="10" id="KW-1208">Phospholipid metabolism</keyword>
<keyword evidence="9" id="KW-0594">Phospholipid biosynthesis</keyword>
<dbReference type="InterPro" id="IPR002123">
    <property type="entry name" value="Plipid/glycerol_acylTrfase"/>
</dbReference>
<dbReference type="GO" id="GO:0005886">
    <property type="term" value="C:plasma membrane"/>
    <property type="evidence" value="ECO:0007669"/>
    <property type="project" value="UniProtKB-SubCell"/>
</dbReference>